<protein>
    <submittedName>
        <fullName evidence="3">NUDIX domain-containing protein 1</fullName>
    </submittedName>
</protein>
<organism evidence="3 4">
    <name type="scientific">Elsinoe australis</name>
    <dbReference type="NCBI Taxonomy" id="40998"/>
    <lineage>
        <taxon>Eukaryota</taxon>
        <taxon>Fungi</taxon>
        <taxon>Dikarya</taxon>
        <taxon>Ascomycota</taxon>
        <taxon>Pezizomycotina</taxon>
        <taxon>Dothideomycetes</taxon>
        <taxon>Dothideomycetidae</taxon>
        <taxon>Myriangiales</taxon>
        <taxon>Elsinoaceae</taxon>
        <taxon>Elsinoe</taxon>
    </lineage>
</organism>
<proteinExistence type="predicted"/>
<reference evidence="3 4" key="1">
    <citation type="submission" date="2018-02" db="EMBL/GenBank/DDBJ databases">
        <title>Draft genome sequences of Elsinoe sp., causing black scab on jojoba.</title>
        <authorList>
            <person name="Stodart B."/>
            <person name="Jeffress S."/>
            <person name="Ash G."/>
            <person name="Arun Chinnappa K."/>
        </authorList>
    </citation>
    <scope>NUCLEOTIDE SEQUENCE [LARGE SCALE GENOMIC DNA]</scope>
    <source>
        <strain evidence="3 4">Hillstone_2</strain>
    </source>
</reference>
<dbReference type="EMBL" id="PTQR01000002">
    <property type="protein sequence ID" value="TKX27602.1"/>
    <property type="molecule type" value="Genomic_DNA"/>
</dbReference>
<feature type="domain" description="Nudix hydrolase" evidence="2">
    <location>
        <begin position="22"/>
        <end position="76"/>
    </location>
</feature>
<name>A0A4V6DXW4_9PEZI</name>
<dbReference type="PROSITE" id="PS00893">
    <property type="entry name" value="NUDIX_BOX"/>
    <property type="match status" value="1"/>
</dbReference>
<dbReference type="GO" id="GO:0016787">
    <property type="term" value="F:hydrolase activity"/>
    <property type="evidence" value="ECO:0007669"/>
    <property type="project" value="UniProtKB-KW"/>
</dbReference>
<evidence type="ECO:0000256" key="1">
    <source>
        <dbReference type="ARBA" id="ARBA00022801"/>
    </source>
</evidence>
<dbReference type="Proteomes" id="UP000308133">
    <property type="component" value="Unassembled WGS sequence"/>
</dbReference>
<dbReference type="Gene3D" id="3.90.79.10">
    <property type="entry name" value="Nucleoside Triphosphate Pyrophosphohydrolase"/>
    <property type="match status" value="1"/>
</dbReference>
<comment type="caution">
    <text evidence="3">The sequence shown here is derived from an EMBL/GenBank/DDBJ whole genome shotgun (WGS) entry which is preliminary data.</text>
</comment>
<gene>
    <name evidence="3" type="ORF">C1H76_0026</name>
</gene>
<dbReference type="SUPFAM" id="SSF55811">
    <property type="entry name" value="Nudix"/>
    <property type="match status" value="1"/>
</dbReference>
<evidence type="ECO:0000313" key="4">
    <source>
        <dbReference type="Proteomes" id="UP000308133"/>
    </source>
</evidence>
<dbReference type="InterPro" id="IPR020084">
    <property type="entry name" value="NUDIX_hydrolase_CS"/>
</dbReference>
<dbReference type="InterPro" id="IPR015797">
    <property type="entry name" value="NUDIX_hydrolase-like_dom_sf"/>
</dbReference>
<evidence type="ECO:0000313" key="3">
    <source>
        <dbReference type="EMBL" id="TKX27602.1"/>
    </source>
</evidence>
<dbReference type="InterPro" id="IPR000086">
    <property type="entry name" value="NUDIX_hydrolase_dom"/>
</dbReference>
<accession>A0A4V6DXW4</accession>
<dbReference type="AlphaFoldDB" id="A0A4V6DXW4"/>
<keyword evidence="1" id="KW-0378">Hydrolase</keyword>
<sequence length="245" mass="27006">MSRTNPLHASFPSPTFLLASGIAIFHLSTARVVLLRHPSSPHYFLPKGRKNASESLTTAAVREGYEESGYRCRLVPLPIAHRQPVEEAGVDVGRRGIAGRFVIEPVWMEMVPAGRRGEVQYVLFWWVGETVEDGEEGRCEEIVREGGGGWAGGMAGGFVEPGQAWGEGWTVKGRREMDSLGEGKGWREPVCHEGTGVDSDEALYEKFLVPIPEAIRLLQGTAMAEVVRIGWAAFQRREEMEEGVS</sequence>
<dbReference type="Pfam" id="PF00293">
    <property type="entry name" value="NUDIX"/>
    <property type="match status" value="1"/>
</dbReference>
<evidence type="ECO:0000259" key="2">
    <source>
        <dbReference type="Pfam" id="PF00293"/>
    </source>
</evidence>